<accession>A0ABY5E4N9</accession>
<protein>
    <submittedName>
        <fullName evidence="2">Uncharacterized protein</fullName>
    </submittedName>
</protein>
<organism evidence="2 3">
    <name type="scientific">Arcobacter roscoffensis</name>
    <dbReference type="NCBI Taxonomy" id="2961520"/>
    <lineage>
        <taxon>Bacteria</taxon>
        <taxon>Pseudomonadati</taxon>
        <taxon>Campylobacterota</taxon>
        <taxon>Epsilonproteobacteria</taxon>
        <taxon>Campylobacterales</taxon>
        <taxon>Arcobacteraceae</taxon>
        <taxon>Arcobacter</taxon>
    </lineage>
</organism>
<gene>
    <name evidence="2" type="ORF">NJU99_03225</name>
</gene>
<evidence type="ECO:0000313" key="2">
    <source>
        <dbReference type="EMBL" id="UTJ07124.1"/>
    </source>
</evidence>
<keyword evidence="3" id="KW-1185">Reference proteome</keyword>
<dbReference type="RefSeq" id="WP_254577303.1">
    <property type="nucleotide sequence ID" value="NZ_CP100595.1"/>
</dbReference>
<dbReference type="Proteomes" id="UP001060012">
    <property type="component" value="Chromosome"/>
</dbReference>
<sequence>MDTEKILLLILGAIVGFFASIAKDYFSEKTKRKYKEIEIRREKAEELYLLLESWSNAFFSRNSMLILVMKNEITYNDYLDNFIEEGKKRNVNYKRIDMLINLYFKSLLPHYLEILKQRDTIADIESIHKKEYKKGNINGQKFIKLFNDETIKLHNLIDDFKKEVAIDINKLIKT</sequence>
<name>A0ABY5E4N9_9BACT</name>
<dbReference type="EMBL" id="CP100595">
    <property type="protein sequence ID" value="UTJ07124.1"/>
    <property type="molecule type" value="Genomic_DNA"/>
</dbReference>
<feature type="transmembrane region" description="Helical" evidence="1">
    <location>
        <begin position="6"/>
        <end position="26"/>
    </location>
</feature>
<keyword evidence="1" id="KW-0812">Transmembrane</keyword>
<keyword evidence="1" id="KW-0472">Membrane</keyword>
<reference evidence="2" key="1">
    <citation type="submission" date="2022-07" db="EMBL/GenBank/DDBJ databases">
        <title>Arcobacter roscoffensis sp. nov., a marine bacterium isolated from coastal seawater collected from Roscoff, France.</title>
        <authorList>
            <person name="Pascual J."/>
            <person name="Lepeaux C."/>
            <person name="Methner A."/>
            <person name="Overmann J."/>
        </authorList>
    </citation>
    <scope>NUCLEOTIDE SEQUENCE</scope>
    <source>
        <strain evidence="2">ARW1-2F2</strain>
    </source>
</reference>
<keyword evidence="1" id="KW-1133">Transmembrane helix</keyword>
<proteinExistence type="predicted"/>
<evidence type="ECO:0000256" key="1">
    <source>
        <dbReference type="SAM" id="Phobius"/>
    </source>
</evidence>
<evidence type="ECO:0000313" key="3">
    <source>
        <dbReference type="Proteomes" id="UP001060012"/>
    </source>
</evidence>